<evidence type="ECO:0000256" key="7">
    <source>
        <dbReference type="ARBA" id="ARBA00023235"/>
    </source>
</evidence>
<reference evidence="12 13" key="1">
    <citation type="submission" date="2020-08" db="EMBL/GenBank/DDBJ databases">
        <title>Genomic Encyclopedia of Type Strains, Phase IV (KMG-IV): sequencing the most valuable type-strain genomes for metagenomic binning, comparative biology and taxonomic classification.</title>
        <authorList>
            <person name="Goeker M."/>
        </authorList>
    </citation>
    <scope>NUCLEOTIDE SEQUENCE [LARGE SCALE GENOMIC DNA]</scope>
    <source>
        <strain evidence="12 13">DSM 105074</strain>
    </source>
</reference>
<dbReference type="EC" id="5.2.1.8" evidence="10"/>
<comment type="function">
    <text evidence="8">Also involved in hydrogenase metallocenter assembly, probably by participating in the nickel insertion step. This function in hydrogenase biosynthesis requires chaperone activity and the presence of the metal-binding domain, but not PPIase activity.</text>
</comment>
<dbReference type="GO" id="GO:0042026">
    <property type="term" value="P:protein refolding"/>
    <property type="evidence" value="ECO:0007669"/>
    <property type="project" value="UniProtKB-ARBA"/>
</dbReference>
<evidence type="ECO:0000256" key="5">
    <source>
        <dbReference type="ARBA" id="ARBA00023110"/>
    </source>
</evidence>
<evidence type="ECO:0000256" key="3">
    <source>
        <dbReference type="ARBA" id="ARBA00006577"/>
    </source>
</evidence>
<comment type="subcellular location">
    <subcellularLocation>
        <location evidence="2">Cytoplasm</location>
    </subcellularLocation>
</comment>
<evidence type="ECO:0000256" key="6">
    <source>
        <dbReference type="ARBA" id="ARBA00023186"/>
    </source>
</evidence>
<keyword evidence="7 9" id="KW-0413">Isomerase</keyword>
<dbReference type="Pfam" id="PF00254">
    <property type="entry name" value="FKBP_C"/>
    <property type="match status" value="1"/>
</dbReference>
<evidence type="ECO:0000256" key="10">
    <source>
        <dbReference type="RuleBase" id="RU003915"/>
    </source>
</evidence>
<dbReference type="InterPro" id="IPR046357">
    <property type="entry name" value="PPIase_dom_sf"/>
</dbReference>
<keyword evidence="5 9" id="KW-0697">Rotamase</keyword>
<feature type="domain" description="PPIase FKBP-type" evidence="11">
    <location>
        <begin position="6"/>
        <end position="99"/>
    </location>
</feature>
<dbReference type="EMBL" id="JACHGF010000002">
    <property type="protein sequence ID" value="MBB5283184.1"/>
    <property type="molecule type" value="Genomic_DNA"/>
</dbReference>
<dbReference type="AlphaFoldDB" id="A0A840TI89"/>
<evidence type="ECO:0000256" key="8">
    <source>
        <dbReference type="ARBA" id="ARBA00037071"/>
    </source>
</evidence>
<dbReference type="PANTHER" id="PTHR47861:SF3">
    <property type="entry name" value="FKBP-TYPE PEPTIDYL-PROLYL CIS-TRANS ISOMERASE SLYD"/>
    <property type="match status" value="1"/>
</dbReference>
<keyword evidence="6" id="KW-0143">Chaperone</keyword>
<gene>
    <name evidence="12" type="ORF">HNQ92_001310</name>
</gene>
<proteinExistence type="inferred from homology"/>
<evidence type="ECO:0000256" key="9">
    <source>
        <dbReference type="PROSITE-ProRule" id="PRU00277"/>
    </source>
</evidence>
<dbReference type="RefSeq" id="WP_184172355.1">
    <property type="nucleotide sequence ID" value="NZ_JACHGF010000002.1"/>
</dbReference>
<dbReference type="InterPro" id="IPR001179">
    <property type="entry name" value="PPIase_FKBP_dom"/>
</dbReference>
<evidence type="ECO:0000256" key="1">
    <source>
        <dbReference type="ARBA" id="ARBA00000971"/>
    </source>
</evidence>
<keyword evidence="13" id="KW-1185">Reference proteome</keyword>
<dbReference type="Gene3D" id="3.10.50.40">
    <property type="match status" value="1"/>
</dbReference>
<name>A0A840TI89_9BACT</name>
<comment type="catalytic activity">
    <reaction evidence="1 9 10">
        <text>[protein]-peptidylproline (omega=180) = [protein]-peptidylproline (omega=0)</text>
        <dbReference type="Rhea" id="RHEA:16237"/>
        <dbReference type="Rhea" id="RHEA-COMP:10747"/>
        <dbReference type="Rhea" id="RHEA-COMP:10748"/>
        <dbReference type="ChEBI" id="CHEBI:83833"/>
        <dbReference type="ChEBI" id="CHEBI:83834"/>
        <dbReference type="EC" id="5.2.1.8"/>
    </reaction>
</comment>
<evidence type="ECO:0000259" key="11">
    <source>
        <dbReference type="PROSITE" id="PS50059"/>
    </source>
</evidence>
<dbReference type="GO" id="GO:0003755">
    <property type="term" value="F:peptidyl-prolyl cis-trans isomerase activity"/>
    <property type="evidence" value="ECO:0007669"/>
    <property type="project" value="UniProtKB-UniRule"/>
</dbReference>
<comment type="caution">
    <text evidence="12">The sequence shown here is derived from an EMBL/GenBank/DDBJ whole genome shotgun (WGS) entry which is preliminary data.</text>
</comment>
<protein>
    <recommendedName>
        <fullName evidence="10">Peptidyl-prolyl cis-trans isomerase</fullName>
        <ecNumber evidence="10">5.2.1.8</ecNumber>
    </recommendedName>
</protein>
<dbReference type="PANTHER" id="PTHR47861">
    <property type="entry name" value="FKBP-TYPE PEPTIDYL-PROLYL CIS-TRANS ISOMERASE SLYD"/>
    <property type="match status" value="1"/>
</dbReference>
<keyword evidence="4" id="KW-0963">Cytoplasm</keyword>
<evidence type="ECO:0000256" key="4">
    <source>
        <dbReference type="ARBA" id="ARBA00022490"/>
    </source>
</evidence>
<dbReference type="Proteomes" id="UP000557307">
    <property type="component" value="Unassembled WGS sequence"/>
</dbReference>
<dbReference type="GO" id="GO:0005737">
    <property type="term" value="C:cytoplasm"/>
    <property type="evidence" value="ECO:0007669"/>
    <property type="project" value="UniProtKB-SubCell"/>
</dbReference>
<organism evidence="12 13">
    <name type="scientific">Rhabdobacter roseus</name>
    <dbReference type="NCBI Taxonomy" id="1655419"/>
    <lineage>
        <taxon>Bacteria</taxon>
        <taxon>Pseudomonadati</taxon>
        <taxon>Bacteroidota</taxon>
        <taxon>Cytophagia</taxon>
        <taxon>Cytophagales</taxon>
        <taxon>Cytophagaceae</taxon>
        <taxon>Rhabdobacter</taxon>
    </lineage>
</organism>
<dbReference type="SUPFAM" id="SSF54534">
    <property type="entry name" value="FKBP-like"/>
    <property type="match status" value="1"/>
</dbReference>
<comment type="similarity">
    <text evidence="3 10">Belongs to the FKBP-type PPIase family.</text>
</comment>
<dbReference type="PROSITE" id="PS50059">
    <property type="entry name" value="FKBP_PPIASE"/>
    <property type="match status" value="1"/>
</dbReference>
<evidence type="ECO:0000313" key="13">
    <source>
        <dbReference type="Proteomes" id="UP000557307"/>
    </source>
</evidence>
<accession>A0A840TI89</accession>
<evidence type="ECO:0000256" key="2">
    <source>
        <dbReference type="ARBA" id="ARBA00004496"/>
    </source>
</evidence>
<evidence type="ECO:0000313" key="12">
    <source>
        <dbReference type="EMBL" id="MBB5283184.1"/>
    </source>
</evidence>
<sequence length="170" mass="18650">MKIEKNKVVVLAYNLSIPDQDGEMDLVETVNDSEPMAFIFGHSGLPDGFEVELDGLSAGDTFDFTIDPEGGYGEFDPEAVVELPKDIFQVDDVDQAELLEIGNMIPMTNEEGERLQGQVVEVKDDVVVMDFNHPLAGKAMHFEGRVLSVRDATPEELDHGHVHGQGGVDH</sequence>